<keyword evidence="3" id="KW-1185">Reference proteome</keyword>
<sequence length="83" mass="9747">MNMMKSLNQTCQNDKKNKNEKVEFELSALKNTMNIWNNSSRNTLEKTTRPQKPLTNVIEPEPTMVTSTQVEQTIEQETIWEPY</sequence>
<feature type="region of interest" description="Disordered" evidence="1">
    <location>
        <begin position="37"/>
        <end position="73"/>
    </location>
</feature>
<name>A0ABN7UNR5_GIGMA</name>
<evidence type="ECO:0000313" key="3">
    <source>
        <dbReference type="Proteomes" id="UP000789901"/>
    </source>
</evidence>
<dbReference type="EMBL" id="CAJVQB010004636">
    <property type="protein sequence ID" value="CAG8641620.1"/>
    <property type="molecule type" value="Genomic_DNA"/>
</dbReference>
<accession>A0ABN7UNR5</accession>
<gene>
    <name evidence="2" type="ORF">GMARGA_LOCUS8876</name>
</gene>
<evidence type="ECO:0000313" key="2">
    <source>
        <dbReference type="EMBL" id="CAG8641620.1"/>
    </source>
</evidence>
<proteinExistence type="predicted"/>
<comment type="caution">
    <text evidence="2">The sequence shown here is derived from an EMBL/GenBank/DDBJ whole genome shotgun (WGS) entry which is preliminary data.</text>
</comment>
<evidence type="ECO:0000256" key="1">
    <source>
        <dbReference type="SAM" id="MobiDB-lite"/>
    </source>
</evidence>
<protein>
    <submittedName>
        <fullName evidence="2">18495_t:CDS:1</fullName>
    </submittedName>
</protein>
<feature type="compositionally biased region" description="Polar residues" evidence="1">
    <location>
        <begin position="64"/>
        <end position="73"/>
    </location>
</feature>
<dbReference type="Proteomes" id="UP000789901">
    <property type="component" value="Unassembled WGS sequence"/>
</dbReference>
<reference evidence="2 3" key="1">
    <citation type="submission" date="2021-06" db="EMBL/GenBank/DDBJ databases">
        <authorList>
            <person name="Kallberg Y."/>
            <person name="Tangrot J."/>
            <person name="Rosling A."/>
        </authorList>
    </citation>
    <scope>NUCLEOTIDE SEQUENCE [LARGE SCALE GENOMIC DNA]</scope>
    <source>
        <strain evidence="2 3">120-4 pot B 10/14</strain>
    </source>
</reference>
<organism evidence="2 3">
    <name type="scientific">Gigaspora margarita</name>
    <dbReference type="NCBI Taxonomy" id="4874"/>
    <lineage>
        <taxon>Eukaryota</taxon>
        <taxon>Fungi</taxon>
        <taxon>Fungi incertae sedis</taxon>
        <taxon>Mucoromycota</taxon>
        <taxon>Glomeromycotina</taxon>
        <taxon>Glomeromycetes</taxon>
        <taxon>Diversisporales</taxon>
        <taxon>Gigasporaceae</taxon>
        <taxon>Gigaspora</taxon>
    </lineage>
</organism>